<evidence type="ECO:0000256" key="1">
    <source>
        <dbReference type="SAM" id="Phobius"/>
    </source>
</evidence>
<protein>
    <submittedName>
        <fullName evidence="2">Uncharacterized protein</fullName>
    </submittedName>
</protein>
<gene>
    <name evidence="2" type="ORF">Z520_07762</name>
</gene>
<accession>A0A0D2IHJ2</accession>
<organism evidence="2 3">
    <name type="scientific">Fonsecaea multimorphosa CBS 102226</name>
    <dbReference type="NCBI Taxonomy" id="1442371"/>
    <lineage>
        <taxon>Eukaryota</taxon>
        <taxon>Fungi</taxon>
        <taxon>Dikarya</taxon>
        <taxon>Ascomycota</taxon>
        <taxon>Pezizomycotina</taxon>
        <taxon>Eurotiomycetes</taxon>
        <taxon>Chaetothyriomycetidae</taxon>
        <taxon>Chaetothyriales</taxon>
        <taxon>Herpotrichiellaceae</taxon>
        <taxon>Fonsecaea</taxon>
    </lineage>
</organism>
<keyword evidence="3" id="KW-1185">Reference proteome</keyword>
<dbReference type="RefSeq" id="XP_016630619.1">
    <property type="nucleotide sequence ID" value="XM_016778259.1"/>
</dbReference>
<name>A0A0D2IHJ2_9EURO</name>
<evidence type="ECO:0000313" key="3">
    <source>
        <dbReference type="Proteomes" id="UP000053411"/>
    </source>
</evidence>
<reference evidence="2 3" key="1">
    <citation type="submission" date="2015-01" db="EMBL/GenBank/DDBJ databases">
        <title>The Genome Sequence of Fonsecaea multimorphosa CBS 102226.</title>
        <authorList>
            <consortium name="The Broad Institute Genomics Platform"/>
            <person name="Cuomo C."/>
            <person name="de Hoog S."/>
            <person name="Gorbushina A."/>
            <person name="Stielow B."/>
            <person name="Teixiera M."/>
            <person name="Abouelleil A."/>
            <person name="Chapman S.B."/>
            <person name="Priest M."/>
            <person name="Young S.K."/>
            <person name="Wortman J."/>
            <person name="Nusbaum C."/>
            <person name="Birren B."/>
        </authorList>
    </citation>
    <scope>NUCLEOTIDE SEQUENCE [LARGE SCALE GENOMIC DNA]</scope>
    <source>
        <strain evidence="2 3">CBS 102226</strain>
    </source>
</reference>
<dbReference type="AlphaFoldDB" id="A0A0D2IHJ2"/>
<evidence type="ECO:0000313" key="2">
    <source>
        <dbReference type="EMBL" id="KIX96496.1"/>
    </source>
</evidence>
<dbReference type="Proteomes" id="UP000053411">
    <property type="component" value="Unassembled WGS sequence"/>
</dbReference>
<feature type="transmembrane region" description="Helical" evidence="1">
    <location>
        <begin position="66"/>
        <end position="86"/>
    </location>
</feature>
<dbReference type="OrthoDB" id="4157395at2759"/>
<keyword evidence="1" id="KW-1133">Transmembrane helix</keyword>
<dbReference type="EMBL" id="KN848077">
    <property type="protein sequence ID" value="KIX96496.1"/>
    <property type="molecule type" value="Genomic_DNA"/>
</dbReference>
<keyword evidence="1" id="KW-0472">Membrane</keyword>
<proteinExistence type="predicted"/>
<sequence>MYYFFSEEYNQATAMVNEKQRTFLLLSLLAIPATSALSLVFLAWLSLSSFGPIRRRLNGGFEYFKLWLWFTFGTVGVYFLIAGLTYKYAK</sequence>
<keyword evidence="1" id="KW-0812">Transmembrane</keyword>
<feature type="transmembrane region" description="Helical" evidence="1">
    <location>
        <begin position="23"/>
        <end position="46"/>
    </location>
</feature>
<dbReference type="VEuPathDB" id="FungiDB:Z520_07762"/>
<dbReference type="GeneID" id="27713508"/>